<evidence type="ECO:0008006" key="4">
    <source>
        <dbReference type="Google" id="ProtNLM"/>
    </source>
</evidence>
<organism evidence="2 3">
    <name type="scientific">Candidatus Magasanikbacteria bacterium CG_4_10_14_0_2_um_filter_41_31</name>
    <dbReference type="NCBI Taxonomy" id="1974639"/>
    <lineage>
        <taxon>Bacteria</taxon>
        <taxon>Candidatus Magasanikiibacteriota</taxon>
    </lineage>
</organism>
<dbReference type="Proteomes" id="UP000230078">
    <property type="component" value="Unassembled WGS sequence"/>
</dbReference>
<feature type="transmembrane region" description="Helical" evidence="1">
    <location>
        <begin position="6"/>
        <end position="28"/>
    </location>
</feature>
<feature type="transmembrane region" description="Helical" evidence="1">
    <location>
        <begin position="121"/>
        <end position="139"/>
    </location>
</feature>
<comment type="caution">
    <text evidence="2">The sequence shown here is derived from an EMBL/GenBank/DDBJ whole genome shotgun (WGS) entry which is preliminary data.</text>
</comment>
<keyword evidence="1" id="KW-0472">Membrane</keyword>
<feature type="transmembrane region" description="Helical" evidence="1">
    <location>
        <begin position="40"/>
        <end position="67"/>
    </location>
</feature>
<feature type="transmembrane region" description="Helical" evidence="1">
    <location>
        <begin position="73"/>
        <end position="100"/>
    </location>
</feature>
<gene>
    <name evidence="2" type="ORF">COX83_01660</name>
</gene>
<protein>
    <recommendedName>
        <fullName evidence="4">TVP38/TMEM64 family membrane protein</fullName>
    </recommendedName>
</protein>
<evidence type="ECO:0000313" key="2">
    <source>
        <dbReference type="EMBL" id="PIZ93554.1"/>
    </source>
</evidence>
<evidence type="ECO:0000313" key="3">
    <source>
        <dbReference type="Proteomes" id="UP000230078"/>
    </source>
</evidence>
<dbReference type="EMBL" id="PFPI01000022">
    <property type="protein sequence ID" value="PIZ93554.1"/>
    <property type="molecule type" value="Genomic_DNA"/>
</dbReference>
<name>A0A2M7V4Q3_9BACT</name>
<feature type="transmembrane region" description="Helical" evidence="1">
    <location>
        <begin position="159"/>
        <end position="186"/>
    </location>
</feature>
<dbReference type="AlphaFoldDB" id="A0A2M7V4Q3"/>
<proteinExistence type="predicted"/>
<sequence>MKKRKLIRNILLLACVFLFIAWLNVFLIKNSETVRLVVSQFGYAGMFVVAIISGFNVAVPIPVIGFYPLFVELGFVPVFIILTLSLGMTLGNTVGYFVGFAGKGFFERASSIRVRKMFDRLYLRHQSLPFVFLFFYAAFVPLPNELLVIPMAIAGYRFWQMVVVLLIGNIIFNIVGAFGISTIVSFL</sequence>
<keyword evidence="1" id="KW-1133">Transmembrane helix</keyword>
<evidence type="ECO:0000256" key="1">
    <source>
        <dbReference type="SAM" id="Phobius"/>
    </source>
</evidence>
<keyword evidence="1" id="KW-0812">Transmembrane</keyword>
<accession>A0A2M7V4Q3</accession>
<reference evidence="3" key="1">
    <citation type="submission" date="2017-09" db="EMBL/GenBank/DDBJ databases">
        <title>Depth-based differentiation of microbial function through sediment-hosted aquifers and enrichment of novel symbionts in the deep terrestrial subsurface.</title>
        <authorList>
            <person name="Probst A.J."/>
            <person name="Ladd B."/>
            <person name="Jarett J.K."/>
            <person name="Geller-Mcgrath D.E."/>
            <person name="Sieber C.M.K."/>
            <person name="Emerson J.B."/>
            <person name="Anantharaman K."/>
            <person name="Thomas B.C."/>
            <person name="Malmstrom R."/>
            <person name="Stieglmeier M."/>
            <person name="Klingl A."/>
            <person name="Woyke T."/>
            <person name="Ryan C.M."/>
            <person name="Banfield J.F."/>
        </authorList>
    </citation>
    <scope>NUCLEOTIDE SEQUENCE [LARGE SCALE GENOMIC DNA]</scope>
</reference>